<keyword evidence="1" id="KW-1133">Transmembrane helix</keyword>
<feature type="transmembrane region" description="Helical" evidence="1">
    <location>
        <begin position="179"/>
        <end position="197"/>
    </location>
</feature>
<proteinExistence type="predicted"/>
<keyword evidence="1" id="KW-0472">Membrane</keyword>
<accession>A0A1Y1MFZ6</accession>
<sequence length="299" mass="34154">MANENTFRKNSSQNSEEEDAVQLFAKQMLQSRFFIGSFQEKRYVANVESYRDVILVSNEEADLIRDLEAVKKRVCGFYTDHWIGISDPSIIGTPSGYAIWTEAPAEIFGKYWYKIRKVQFRHKEVLLKLKIIRPVGVGDSFSKTFLSAEKTEFSKKDTTSSLSWFFKTIVTLNNAVESIRFLSVLFVAMLTGLVKFLEYFGDFTLKLLRETSHLVTALTPTLIACINLIAKIIGGFYLLILSMWKTRTPTTVYQSPYVTQTKPMLMGGPNYNTVYYKRALDAPNYRRQTSGGVIITPLD</sequence>
<feature type="transmembrane region" description="Helical" evidence="1">
    <location>
        <begin position="217"/>
        <end position="240"/>
    </location>
</feature>
<protein>
    <submittedName>
        <fullName evidence="2">Uncharacterized protein</fullName>
    </submittedName>
</protein>
<evidence type="ECO:0000256" key="1">
    <source>
        <dbReference type="SAM" id="Phobius"/>
    </source>
</evidence>
<dbReference type="EMBL" id="GEZM01032243">
    <property type="protein sequence ID" value="JAV84732.1"/>
    <property type="molecule type" value="Transcribed_RNA"/>
</dbReference>
<organism evidence="2">
    <name type="scientific">Photinus pyralis</name>
    <name type="common">Common eastern firefly</name>
    <name type="synonym">Lampyris pyralis</name>
    <dbReference type="NCBI Taxonomy" id="7054"/>
    <lineage>
        <taxon>Eukaryota</taxon>
        <taxon>Metazoa</taxon>
        <taxon>Ecdysozoa</taxon>
        <taxon>Arthropoda</taxon>
        <taxon>Hexapoda</taxon>
        <taxon>Insecta</taxon>
        <taxon>Pterygota</taxon>
        <taxon>Neoptera</taxon>
        <taxon>Endopterygota</taxon>
        <taxon>Coleoptera</taxon>
        <taxon>Polyphaga</taxon>
        <taxon>Elateriformia</taxon>
        <taxon>Elateroidea</taxon>
        <taxon>Lampyridae</taxon>
        <taxon>Lampyrinae</taxon>
        <taxon>Photinus</taxon>
    </lineage>
</organism>
<name>A0A1Y1MFZ6_PHOPY</name>
<dbReference type="AlphaFoldDB" id="A0A1Y1MFZ6"/>
<reference evidence="2" key="1">
    <citation type="journal article" date="2016" name="Sci. Rep.">
        <title>Molecular characterization of firefly nuptial gifts: a multi-omics approach sheds light on postcopulatory sexual selection.</title>
        <authorList>
            <person name="Al-Wathiqui N."/>
            <person name="Fallon T.R."/>
            <person name="South A."/>
            <person name="Weng J.K."/>
            <person name="Lewis S.M."/>
        </authorList>
    </citation>
    <scope>NUCLEOTIDE SEQUENCE</scope>
</reference>
<evidence type="ECO:0000313" key="2">
    <source>
        <dbReference type="EMBL" id="JAV84732.1"/>
    </source>
</evidence>
<keyword evidence="1" id="KW-0812">Transmembrane</keyword>